<dbReference type="Proteomes" id="UP001642484">
    <property type="component" value="Unassembled WGS sequence"/>
</dbReference>
<keyword evidence="2" id="KW-0808">Transferase</keyword>
<evidence type="ECO:0000256" key="3">
    <source>
        <dbReference type="ARBA" id="ARBA00022737"/>
    </source>
</evidence>
<proteinExistence type="predicted"/>
<dbReference type="CDD" id="cd02440">
    <property type="entry name" value="AdoMet_MTases"/>
    <property type="match status" value="1"/>
</dbReference>
<dbReference type="InterPro" id="IPR053943">
    <property type="entry name" value="RlmKL-like_Mtase_CS"/>
</dbReference>
<dbReference type="SUPFAM" id="SSF53335">
    <property type="entry name" value="S-adenosyl-L-methionine-dependent methyltransferases"/>
    <property type="match status" value="1"/>
</dbReference>
<evidence type="ECO:0000256" key="1">
    <source>
        <dbReference type="ARBA" id="ARBA00022603"/>
    </source>
</evidence>
<dbReference type="PANTHER" id="PTHR47447">
    <property type="entry name" value="OS03G0856100 PROTEIN"/>
    <property type="match status" value="1"/>
</dbReference>
<evidence type="ECO:0000313" key="5">
    <source>
        <dbReference type="EMBL" id="CAK9081386.1"/>
    </source>
</evidence>
<feature type="repeat" description="PPR" evidence="4">
    <location>
        <begin position="307"/>
        <end position="341"/>
    </location>
</feature>
<reference evidence="5 6" key="1">
    <citation type="submission" date="2024-02" db="EMBL/GenBank/DDBJ databases">
        <authorList>
            <person name="Chen Y."/>
            <person name="Shah S."/>
            <person name="Dougan E. K."/>
            <person name="Thang M."/>
            <person name="Chan C."/>
        </authorList>
    </citation>
    <scope>NUCLEOTIDE SEQUENCE [LARGE SCALE GENOMIC DNA]</scope>
</reference>
<feature type="repeat" description="PPR" evidence="4">
    <location>
        <begin position="170"/>
        <end position="204"/>
    </location>
</feature>
<dbReference type="EMBL" id="CAXAMN010023840">
    <property type="protein sequence ID" value="CAK9081386.1"/>
    <property type="molecule type" value="Genomic_DNA"/>
</dbReference>
<name>A0ABP0PZF2_9DINO</name>
<gene>
    <name evidence="5" type="ORF">CCMP2556_LOCUS39828</name>
</gene>
<dbReference type="Gene3D" id="3.40.50.150">
    <property type="entry name" value="Vaccinia Virus protein VP39"/>
    <property type="match status" value="2"/>
</dbReference>
<dbReference type="Gene3D" id="1.25.40.10">
    <property type="entry name" value="Tetratricopeptide repeat domain"/>
    <property type="match status" value="4"/>
</dbReference>
<sequence>MQHKLGLVWADNRPQWNRLAHPPSDAGLRDRLNGSCCAQKAWIDRGTLALTASTTACSFHRRSRRPCFLCRYRWHRPDEACQTRDEVSTQAIGPDASDVSSLPSQAATLALARGHNVSDSLPFLRRAVNQGELTDPSLLNAVLTACAKQRGKVRADMILQEMHQAKALTDTVSFNIAINCCAQRGDAESAERWFEEMTQSFLQPDIISYNSMVKASRNTLDAAENWMYEISRRLLQPNEVSFGSMLDACARTGQMGRADLWLGKMQLARMHPGQHCYTSLVKGAAQNGDFCAAEKWMLKMEAEGYVDEMSYGSMLKACSSTASVKTAERWFQRMLANRVPANTVIMSSLLDTYAEACDSAGAARCFEKCVQLAVQPDIQCYGALLKACANAGDTTASEIWMNTLLHSKLEVSTMAFNHVINAYALSSQPSKASDCFDALLRSSCTPDTVTFSTLVKANAKLGLYKRAEDSLDQMTSLRLKSSLVVLNSVINACAQAGKIKRAEQWLRNASSMQLQADVLSFNGIMHACAVRGQLSRAEELLEQLVSSHLDDIYTYNSLINACVESGETERAEHWLEQIRLRRLQPNRVSFSSLVKGAARIGDVEEMQTWFDRMWEAGIEDEMVDLLPEGPARTGSPLRKALYRFRSFGEPELVEVLESALELQWLHGYPRVPAGEPQLTHGTYKYLSGMQPLTVRRMLDLVPAAGTILDPFCGSGAVLIEALAQGKSAIGCDALPLAVFVSYHHCDAGKPDLDKLKVVARDVAKPTSGKVKDWQSIQEGVKRLSQSPEKNALWFALVVGFKIAAQGSADVREDAGGSFMAAVHRYASRVQDLREMSLNWQSQGSMGRLQLYNCDVRHLCLGSPVDAILTSPPYPGVYNYLPQNSNQEQQESDKIEAAALQDFGRGAQSSSFIQINHFDEAAHLEAQEIGARRSWASCSMTEYFEEWQSQQEQWMRLAHSCLKPGGSATLMIGNGDSSRENGFDNLSSTVAAAEAVGFEMRGWATIESCADETHRTKGMQRTEHMLHLVKEFSLP</sequence>
<dbReference type="Pfam" id="PF13041">
    <property type="entry name" value="PPR_2"/>
    <property type="match status" value="3"/>
</dbReference>
<keyword evidence="6" id="KW-1185">Reference proteome</keyword>
<protein>
    <recommendedName>
        <fullName evidence="7">Site-specific DNA-methyltransferase (cytosine-N(4)-specific)</fullName>
    </recommendedName>
</protein>
<dbReference type="InterPro" id="IPR011990">
    <property type="entry name" value="TPR-like_helical_dom_sf"/>
</dbReference>
<evidence type="ECO:0000256" key="4">
    <source>
        <dbReference type="PROSITE-ProRule" id="PRU00708"/>
    </source>
</evidence>
<feature type="repeat" description="PPR" evidence="4">
    <location>
        <begin position="447"/>
        <end position="481"/>
    </location>
</feature>
<dbReference type="SUPFAM" id="SSF48452">
    <property type="entry name" value="TPR-like"/>
    <property type="match status" value="1"/>
</dbReference>
<keyword evidence="3" id="KW-0677">Repeat</keyword>
<accession>A0ABP0PZF2</accession>
<keyword evidence="1" id="KW-0489">Methyltransferase</keyword>
<comment type="caution">
    <text evidence="5">The sequence shown here is derived from an EMBL/GenBank/DDBJ whole genome shotgun (WGS) entry which is preliminary data.</text>
</comment>
<dbReference type="InterPro" id="IPR029063">
    <property type="entry name" value="SAM-dependent_MTases_sf"/>
</dbReference>
<feature type="repeat" description="PPR" evidence="4">
    <location>
        <begin position="586"/>
        <end position="620"/>
    </location>
</feature>
<feature type="repeat" description="PPR" evidence="4">
    <location>
        <begin position="238"/>
        <end position="272"/>
    </location>
</feature>
<dbReference type="NCBIfam" id="TIGR00756">
    <property type="entry name" value="PPR"/>
    <property type="match status" value="3"/>
</dbReference>
<feature type="repeat" description="PPR" evidence="4">
    <location>
        <begin position="551"/>
        <end position="585"/>
    </location>
</feature>
<evidence type="ECO:0000256" key="2">
    <source>
        <dbReference type="ARBA" id="ARBA00022679"/>
    </source>
</evidence>
<dbReference type="Pfam" id="PF01535">
    <property type="entry name" value="PPR"/>
    <property type="match status" value="5"/>
</dbReference>
<dbReference type="SUPFAM" id="SSF81901">
    <property type="entry name" value="HCP-like"/>
    <property type="match status" value="1"/>
</dbReference>
<dbReference type="InterPro" id="IPR002885">
    <property type="entry name" value="PPR_rpt"/>
</dbReference>
<dbReference type="PANTHER" id="PTHR47447:SF17">
    <property type="entry name" value="OS12G0638900 PROTEIN"/>
    <property type="match status" value="1"/>
</dbReference>
<evidence type="ECO:0000313" key="6">
    <source>
        <dbReference type="Proteomes" id="UP001642484"/>
    </source>
</evidence>
<feature type="repeat" description="PPR" evidence="4">
    <location>
        <begin position="412"/>
        <end position="446"/>
    </location>
</feature>
<dbReference type="PROSITE" id="PS51375">
    <property type="entry name" value="PPR"/>
    <property type="match status" value="7"/>
</dbReference>
<organism evidence="5 6">
    <name type="scientific">Durusdinium trenchii</name>
    <dbReference type="NCBI Taxonomy" id="1381693"/>
    <lineage>
        <taxon>Eukaryota</taxon>
        <taxon>Sar</taxon>
        <taxon>Alveolata</taxon>
        <taxon>Dinophyceae</taxon>
        <taxon>Suessiales</taxon>
        <taxon>Symbiodiniaceae</taxon>
        <taxon>Durusdinium</taxon>
    </lineage>
</organism>
<dbReference type="PROSITE" id="PS01261">
    <property type="entry name" value="UPF0020"/>
    <property type="match status" value="1"/>
</dbReference>
<evidence type="ECO:0008006" key="7">
    <source>
        <dbReference type="Google" id="ProtNLM"/>
    </source>
</evidence>